<evidence type="ECO:0000259" key="3">
    <source>
        <dbReference type="Pfam" id="PF09699"/>
    </source>
</evidence>
<dbReference type="Gene3D" id="3.90.10.10">
    <property type="entry name" value="Cytochrome C3"/>
    <property type="match status" value="1"/>
</dbReference>
<dbReference type="CDD" id="cd08168">
    <property type="entry name" value="Cytochrom_C3"/>
    <property type="match status" value="1"/>
</dbReference>
<dbReference type="RefSeq" id="WP_013162629.1">
    <property type="nucleotide sequence ID" value="NC_014216.1"/>
</dbReference>
<dbReference type="GO" id="GO:0016491">
    <property type="term" value="F:oxidoreductase activity"/>
    <property type="evidence" value="ECO:0007669"/>
    <property type="project" value="TreeGrafter"/>
</dbReference>
<dbReference type="AlphaFoldDB" id="D6YZU1"/>
<evidence type="ECO:0000256" key="1">
    <source>
        <dbReference type="ARBA" id="ARBA00022729"/>
    </source>
</evidence>
<dbReference type="KEGG" id="dak:DaAHT2_0392"/>
<dbReference type="OrthoDB" id="9783375at2"/>
<name>D6YZU1_DESAT</name>
<reference evidence="5" key="1">
    <citation type="submission" date="2010-02" db="EMBL/GenBank/DDBJ databases">
        <title>Complete sequence of Desulfurivibrio alkaliphilus AHT2.</title>
        <authorList>
            <consortium name="US DOE Joint Genome Institute"/>
            <person name="Pitluck S."/>
            <person name="Chertkov O."/>
            <person name="Detter J.C."/>
            <person name="Han C."/>
            <person name="Tapia R."/>
            <person name="Larimer F."/>
            <person name="Land M."/>
            <person name="Hauser L."/>
            <person name="Kyrpides N."/>
            <person name="Mikhailova N."/>
            <person name="Sorokin D.Y."/>
            <person name="Muyzer G."/>
            <person name="Woyke T."/>
        </authorList>
    </citation>
    <scope>NUCLEOTIDE SEQUENCE [LARGE SCALE GENOMIC DNA]</scope>
    <source>
        <strain evidence="5">DSM 19089 / UNIQEM U267 / AHT2</strain>
    </source>
</reference>
<feature type="domain" description="Doubled CXXCH motif" evidence="3">
    <location>
        <begin position="187"/>
        <end position="222"/>
    </location>
</feature>
<dbReference type="SUPFAM" id="SSF48695">
    <property type="entry name" value="Multiheme cytochromes"/>
    <property type="match status" value="1"/>
</dbReference>
<dbReference type="HOGENOM" id="CLU_1198222_0_0_7"/>
<keyword evidence="5" id="KW-1185">Reference proteome</keyword>
<evidence type="ECO:0000313" key="5">
    <source>
        <dbReference type="Proteomes" id="UP000001508"/>
    </source>
</evidence>
<feature type="region of interest" description="Disordered" evidence="2">
    <location>
        <begin position="166"/>
        <end position="191"/>
    </location>
</feature>
<dbReference type="Gene3D" id="1.10.1130.10">
    <property type="entry name" value="Flavocytochrome C3, Chain A"/>
    <property type="match status" value="1"/>
</dbReference>
<dbReference type="InterPro" id="IPR010177">
    <property type="entry name" value="Paired_CXXCH_1"/>
</dbReference>
<dbReference type="InterPro" id="IPR051829">
    <property type="entry name" value="Multiheme_Cytochr_ET"/>
</dbReference>
<proteinExistence type="predicted"/>
<feature type="domain" description="Doubled CXXCH motif" evidence="3">
    <location>
        <begin position="123"/>
        <end position="161"/>
    </location>
</feature>
<keyword evidence="1" id="KW-0732">Signal</keyword>
<evidence type="ECO:0000256" key="2">
    <source>
        <dbReference type="SAM" id="MobiDB-lite"/>
    </source>
</evidence>
<feature type="domain" description="Doubled CXXCH motif" evidence="3">
    <location>
        <begin position="69"/>
        <end position="109"/>
    </location>
</feature>
<dbReference type="Pfam" id="PF09699">
    <property type="entry name" value="Paired_CXXCH_1"/>
    <property type="match status" value="3"/>
</dbReference>
<gene>
    <name evidence="4" type="ordered locus">DaAHT2_0392</name>
</gene>
<protein>
    <submittedName>
        <fullName evidence="4">Cytochrome C family protein</fullName>
    </submittedName>
</protein>
<dbReference type="STRING" id="589865.DaAHT2_0392"/>
<dbReference type="EMBL" id="CP001940">
    <property type="protein sequence ID" value="ADH85098.1"/>
    <property type="molecule type" value="Genomic_DNA"/>
</dbReference>
<dbReference type="eggNOG" id="COG3005">
    <property type="taxonomic scope" value="Bacteria"/>
</dbReference>
<dbReference type="InterPro" id="IPR036280">
    <property type="entry name" value="Multihaem_cyt_sf"/>
</dbReference>
<dbReference type="PANTHER" id="PTHR35038">
    <property type="entry name" value="DISSIMILATORY SULFITE REDUCTASE SIRA"/>
    <property type="match status" value="1"/>
</dbReference>
<dbReference type="Proteomes" id="UP000001508">
    <property type="component" value="Chromosome"/>
</dbReference>
<dbReference type="NCBIfam" id="TIGR01905">
    <property type="entry name" value="paired_CXXCH_1"/>
    <property type="match status" value="2"/>
</dbReference>
<sequence length="231" mass="25370">MKTFAIFNMQPLRTWPRSAGLRSLEGLAVILLALGLSFTMVGQAAGSQAENCLSCHHSKKEWQNRPHIHPPMNEGCGSCHGEPHSDEHRRQLRGEGARQLCIDCHPEMAASDPDRHDSVRFVHGIIGGAGCTGCHDPHTSDHPFLLVQPINRLCLSCHPRLRGVSRGHPISGHPVAGHEEGRRPGRQLSCSSCHDPHGSPFRHLLFETPLGGYFCHECHDGLAPKQQTSAR</sequence>
<dbReference type="PANTHER" id="PTHR35038:SF6">
    <property type="entry name" value="SURFACE LOCALIZED DECAHEME CYTOCHROME C LIPOPROTEIN"/>
    <property type="match status" value="1"/>
</dbReference>
<dbReference type="InParanoid" id="D6YZU1"/>
<evidence type="ECO:0000313" key="4">
    <source>
        <dbReference type="EMBL" id="ADH85098.1"/>
    </source>
</evidence>
<accession>D6YZU1</accession>
<organism evidence="4 5">
    <name type="scientific">Desulfurivibrio alkaliphilus (strain DSM 19089 / UNIQEM U267 / AHT2)</name>
    <dbReference type="NCBI Taxonomy" id="589865"/>
    <lineage>
        <taxon>Bacteria</taxon>
        <taxon>Pseudomonadati</taxon>
        <taxon>Thermodesulfobacteriota</taxon>
        <taxon>Desulfobulbia</taxon>
        <taxon>Desulfobulbales</taxon>
        <taxon>Desulfobulbaceae</taxon>
        <taxon>Desulfurivibrio</taxon>
    </lineage>
</organism>